<sequence>MHLTKITSLLLLGLGVVSFCEHHEVAKRGDLLEDNDKVVLREEAAKRTLVPTTSAIPEVNITPIIGEVDIIPRGKTPKKSKPKNTKPKHPKSKNTKPKNTKPKNTKPKNNKPKKTSPKTTPIGTPPKSCKGKHNPSTEPKDAAPAKKAPTKKVTRELSIFSRHWSRPLVSRAIVPRTEHQFYMNQGPVHVRLADGDNFFTEGLASCSVVVIASQHDVFAAHISPGTPEHMDPTTFEVTNEVSHTKSGVKALIKLFQDSGLDARNFQAMYITNERGEGGNDQVPGTIRSAIKKRLPNLGRSWYTYDAQALASEPGDQQQKSINAAVWITGVSQGMPVVRSRWDNWAVYAFETVVTYDEESEEEKWDLENGRNMLDQDDPPYHDNKQRIINAFDVVLRAINSRPYTIESATQLLEVAKMAQRFRALPVLSDSLYKVLFNDPKLRTCWRKTSSCALRLSPLEFKADVRMQVFNKEYLANSIQLQANCGFFKKWFEQQEWPNE</sequence>
<reference evidence="3 4" key="1">
    <citation type="submission" date="2020-03" db="EMBL/GenBank/DDBJ databases">
        <title>Draft Genome Sequence of Cudoniella acicularis.</title>
        <authorList>
            <person name="Buettner E."/>
            <person name="Kellner H."/>
        </authorList>
    </citation>
    <scope>NUCLEOTIDE SEQUENCE [LARGE SCALE GENOMIC DNA]</scope>
    <source>
        <strain evidence="3 4">DSM 108380</strain>
    </source>
</reference>
<feature type="chain" id="PRO_5034954389" evidence="2">
    <location>
        <begin position="23"/>
        <end position="499"/>
    </location>
</feature>
<dbReference type="EMBL" id="JAAMPI010000459">
    <property type="protein sequence ID" value="KAF4631284.1"/>
    <property type="molecule type" value="Genomic_DNA"/>
</dbReference>
<feature type="compositionally biased region" description="Basic residues" evidence="1">
    <location>
        <begin position="75"/>
        <end position="116"/>
    </location>
</feature>
<gene>
    <name evidence="3" type="ORF">G7Y89_g6851</name>
</gene>
<evidence type="ECO:0000313" key="3">
    <source>
        <dbReference type="EMBL" id="KAF4631284.1"/>
    </source>
</evidence>
<dbReference type="Proteomes" id="UP000566819">
    <property type="component" value="Unassembled WGS sequence"/>
</dbReference>
<proteinExistence type="predicted"/>
<feature type="region of interest" description="Disordered" evidence="1">
    <location>
        <begin position="70"/>
        <end position="153"/>
    </location>
</feature>
<protein>
    <submittedName>
        <fullName evidence="3">Uncharacterized protein</fullName>
    </submittedName>
</protein>
<feature type="compositionally biased region" description="Low complexity" evidence="1">
    <location>
        <begin position="117"/>
        <end position="128"/>
    </location>
</feature>
<accession>A0A8H4RM86</accession>
<keyword evidence="2" id="KW-0732">Signal</keyword>
<name>A0A8H4RM86_9HELO</name>
<comment type="caution">
    <text evidence="3">The sequence shown here is derived from an EMBL/GenBank/DDBJ whole genome shotgun (WGS) entry which is preliminary data.</text>
</comment>
<organism evidence="3 4">
    <name type="scientific">Cudoniella acicularis</name>
    <dbReference type="NCBI Taxonomy" id="354080"/>
    <lineage>
        <taxon>Eukaryota</taxon>
        <taxon>Fungi</taxon>
        <taxon>Dikarya</taxon>
        <taxon>Ascomycota</taxon>
        <taxon>Pezizomycotina</taxon>
        <taxon>Leotiomycetes</taxon>
        <taxon>Helotiales</taxon>
        <taxon>Tricladiaceae</taxon>
        <taxon>Cudoniella</taxon>
    </lineage>
</organism>
<dbReference type="AlphaFoldDB" id="A0A8H4RM86"/>
<feature type="signal peptide" evidence="2">
    <location>
        <begin position="1"/>
        <end position="22"/>
    </location>
</feature>
<evidence type="ECO:0000256" key="2">
    <source>
        <dbReference type="SAM" id="SignalP"/>
    </source>
</evidence>
<keyword evidence="4" id="KW-1185">Reference proteome</keyword>
<evidence type="ECO:0000313" key="4">
    <source>
        <dbReference type="Proteomes" id="UP000566819"/>
    </source>
</evidence>
<evidence type="ECO:0000256" key="1">
    <source>
        <dbReference type="SAM" id="MobiDB-lite"/>
    </source>
</evidence>